<comment type="cofactor">
    <cofactor evidence="1">
        <name>pyridoxal 5'-phosphate</name>
        <dbReference type="ChEBI" id="CHEBI:597326"/>
    </cofactor>
</comment>
<evidence type="ECO:0000313" key="4">
    <source>
        <dbReference type="EMBL" id="MDZ5458790.1"/>
    </source>
</evidence>
<dbReference type="InterPro" id="IPR015422">
    <property type="entry name" value="PyrdxlP-dep_Trfase_small"/>
</dbReference>
<proteinExistence type="predicted"/>
<evidence type="ECO:0000313" key="5">
    <source>
        <dbReference type="Proteomes" id="UP001293718"/>
    </source>
</evidence>
<dbReference type="InterPro" id="IPR015421">
    <property type="entry name" value="PyrdxlP-dep_Trfase_major"/>
</dbReference>
<organism evidence="4 5">
    <name type="scientific">Azohydromonas lata</name>
    <dbReference type="NCBI Taxonomy" id="45677"/>
    <lineage>
        <taxon>Bacteria</taxon>
        <taxon>Pseudomonadati</taxon>
        <taxon>Pseudomonadota</taxon>
        <taxon>Betaproteobacteria</taxon>
        <taxon>Burkholderiales</taxon>
        <taxon>Sphaerotilaceae</taxon>
        <taxon>Azohydromonas</taxon>
    </lineage>
</organism>
<dbReference type="CDD" id="cd06454">
    <property type="entry name" value="KBL_like"/>
    <property type="match status" value="1"/>
</dbReference>
<keyword evidence="2" id="KW-0808">Transferase</keyword>
<comment type="caution">
    <text evidence="4">The sequence shown here is derived from an EMBL/GenBank/DDBJ whole genome shotgun (WGS) entry which is preliminary data.</text>
</comment>
<dbReference type="SUPFAM" id="SSF53383">
    <property type="entry name" value="PLP-dependent transferases"/>
    <property type="match status" value="1"/>
</dbReference>
<dbReference type="InterPro" id="IPR015424">
    <property type="entry name" value="PyrdxlP-dep_Trfase"/>
</dbReference>
<dbReference type="Gene3D" id="3.40.640.10">
    <property type="entry name" value="Type I PLP-dependent aspartate aminotransferase-like (Major domain)"/>
    <property type="match status" value="1"/>
</dbReference>
<feature type="domain" description="Aminotransferase class I/classII large" evidence="3">
    <location>
        <begin position="71"/>
        <end position="410"/>
    </location>
</feature>
<gene>
    <name evidence="4" type="ORF">SM757_19600</name>
</gene>
<dbReference type="PANTHER" id="PTHR13693">
    <property type="entry name" value="CLASS II AMINOTRANSFERASE/8-AMINO-7-OXONONANOATE SYNTHASE"/>
    <property type="match status" value="1"/>
</dbReference>
<accession>A0ABU5IIX2</accession>
<dbReference type="Proteomes" id="UP001293718">
    <property type="component" value="Unassembled WGS sequence"/>
</dbReference>
<dbReference type="RefSeq" id="WP_322466779.1">
    <property type="nucleotide sequence ID" value="NZ_JAXOJX010000034.1"/>
</dbReference>
<reference evidence="4 5" key="1">
    <citation type="submission" date="2023-11" db="EMBL/GenBank/DDBJ databases">
        <title>Draft genome of Azohydromonas lata strain H1 (DSM1123), a polyhydroxyalkanoate producer.</title>
        <authorList>
            <person name="Traversa D."/>
            <person name="D'Addabbo P."/>
            <person name="Pazzani C."/>
            <person name="Manzari C."/>
            <person name="Chiara M."/>
            <person name="Scrascia M."/>
        </authorList>
    </citation>
    <scope>NUCLEOTIDE SEQUENCE [LARGE SCALE GENOMIC DNA]</scope>
    <source>
        <strain evidence="4 5">H1</strain>
    </source>
</reference>
<evidence type="ECO:0000256" key="2">
    <source>
        <dbReference type="ARBA" id="ARBA00022679"/>
    </source>
</evidence>
<dbReference type="PANTHER" id="PTHR13693:SF3">
    <property type="entry name" value="LD36009P"/>
    <property type="match status" value="1"/>
</dbReference>
<dbReference type="GO" id="GO:0008483">
    <property type="term" value="F:transaminase activity"/>
    <property type="evidence" value="ECO:0007669"/>
    <property type="project" value="UniProtKB-KW"/>
</dbReference>
<keyword evidence="5" id="KW-1185">Reference proteome</keyword>
<dbReference type="Pfam" id="PF00155">
    <property type="entry name" value="Aminotran_1_2"/>
    <property type="match status" value="1"/>
</dbReference>
<evidence type="ECO:0000259" key="3">
    <source>
        <dbReference type="Pfam" id="PF00155"/>
    </source>
</evidence>
<protein>
    <submittedName>
        <fullName evidence="4">Pyridoxal phosphate-dependent aminotransferase family protein</fullName>
    </submittedName>
</protein>
<evidence type="ECO:0000256" key="1">
    <source>
        <dbReference type="ARBA" id="ARBA00001933"/>
    </source>
</evidence>
<dbReference type="InterPro" id="IPR050087">
    <property type="entry name" value="AON_synthase_class-II"/>
</dbReference>
<sequence>MSDYCIEIDGDTLTQVETARKSIMERYCETLKAGLPMDEMRNSGTYFYLESIEEYLGGAWVKVTGHGEMLMFGGYSYLGLNRHPKINEAAVEAIARYGTGAHGARLLAGTTEIHRELESSIARFKKTESAALFSSGFLANLSAITFLVGRGDIVICDKLDHASILDGCMMSGARMIRFRHNDMDHLESCLRETAGHKGRRLVIVDGVYSMDGDIADLPAISGLCKKHGALLMVDEAHSVGMLGATGRGIEEHFGLPPDTIDVKMGTVSKSIPSLGGYIASSARLCDLLRHTGRGFIYSATVPPASAAAAVAGIKVIEEEPWHVQNLHRNMAYFANRLRQEGFNFLESPTAIFPIVFGDNLRTSTMSKGCQSRGLYVQAIPHPVVPEGTARLRAAVNANHTLEDLDFAIKTLQDSRAAMESLG</sequence>
<dbReference type="EMBL" id="JAXOJX010000034">
    <property type="protein sequence ID" value="MDZ5458790.1"/>
    <property type="molecule type" value="Genomic_DNA"/>
</dbReference>
<dbReference type="InterPro" id="IPR004839">
    <property type="entry name" value="Aminotransferase_I/II_large"/>
</dbReference>
<keyword evidence="4" id="KW-0032">Aminotransferase</keyword>
<dbReference type="Gene3D" id="3.90.1150.10">
    <property type="entry name" value="Aspartate Aminotransferase, domain 1"/>
    <property type="match status" value="1"/>
</dbReference>
<name>A0ABU5IIX2_9BURK</name>